<keyword evidence="5 7" id="KW-0804">Transcription</keyword>
<feature type="region of interest" description="Disordered" evidence="10">
    <location>
        <begin position="69"/>
        <end position="105"/>
    </location>
</feature>
<dbReference type="InterPro" id="IPR003316">
    <property type="entry name" value="E2F_WHTH_DNA-bd_dom"/>
</dbReference>
<evidence type="ECO:0000256" key="5">
    <source>
        <dbReference type="ARBA" id="ARBA00023163"/>
    </source>
</evidence>
<evidence type="ECO:0000256" key="6">
    <source>
        <dbReference type="ARBA" id="ARBA00023242"/>
    </source>
</evidence>
<organism evidence="13 14">
    <name type="scientific">Polypedilum vanderplanki</name>
    <name type="common">Sleeping chironomid midge</name>
    <dbReference type="NCBI Taxonomy" id="319348"/>
    <lineage>
        <taxon>Eukaryota</taxon>
        <taxon>Metazoa</taxon>
        <taxon>Ecdysozoa</taxon>
        <taxon>Arthropoda</taxon>
        <taxon>Hexapoda</taxon>
        <taxon>Insecta</taxon>
        <taxon>Pterygota</taxon>
        <taxon>Neoptera</taxon>
        <taxon>Endopterygota</taxon>
        <taxon>Diptera</taxon>
        <taxon>Nematocera</taxon>
        <taxon>Chironomoidea</taxon>
        <taxon>Chironomidae</taxon>
        <taxon>Chironominae</taxon>
        <taxon>Polypedilum</taxon>
        <taxon>Polypedilum</taxon>
    </lineage>
</organism>
<dbReference type="InterPro" id="IPR036390">
    <property type="entry name" value="WH_DNA-bd_sf"/>
</dbReference>
<dbReference type="SMART" id="SM01372">
    <property type="entry name" value="E2F_TDP"/>
    <property type="match status" value="1"/>
</dbReference>
<dbReference type="SUPFAM" id="SSF144074">
    <property type="entry name" value="E2F-DP heterodimerization region"/>
    <property type="match status" value="1"/>
</dbReference>
<feature type="domain" description="E2F/DP family winged-helix DNA-binding" evidence="12">
    <location>
        <begin position="100"/>
        <end position="185"/>
    </location>
</feature>
<dbReference type="OrthoDB" id="552115at2759"/>
<keyword evidence="14" id="KW-1185">Reference proteome</keyword>
<dbReference type="Proteomes" id="UP001107558">
    <property type="component" value="Chromosome 4"/>
</dbReference>
<comment type="caution">
    <text evidence="13">The sequence shown here is derived from an EMBL/GenBank/DDBJ whole genome shotgun (WGS) entry which is preliminary data.</text>
</comment>
<dbReference type="CDD" id="cd14458">
    <property type="entry name" value="DP_DD"/>
    <property type="match status" value="1"/>
</dbReference>
<dbReference type="Pfam" id="PF08781">
    <property type="entry name" value="DP"/>
    <property type="match status" value="1"/>
</dbReference>
<dbReference type="InterPro" id="IPR015648">
    <property type="entry name" value="Transcrpt_fac_DP"/>
</dbReference>
<dbReference type="GO" id="GO:0005634">
    <property type="term" value="C:nucleus"/>
    <property type="evidence" value="ECO:0007669"/>
    <property type="project" value="UniProtKB-SubCell"/>
</dbReference>
<sequence>MNSQSTYFLVSDENGTKKLIATSSTGIKKEHVMSQSIMNIVPKQTFQRNNSNQTKQLSTSVIVQRATTEKPYARKSLPATTSSSHFSPSFKKTDKKRNDKPGKGLRHFSMRVCQKVKEKGITSYNEVADELVLEESEDNCGGTSSAANGQSYDQKNIRRRVYDALNVLMAMNIISKEKKEIKWLGLPTSSVQECEEIEIENQQTRKRIEEKQQQLRELVLKHVSFRNLIERNKNLEKQGIVPSVSSAVHLPFIVINTNKKTHINCNISNDKREYLLKFDDKFEVQDDFEVLKRMGMLLGMDKGESSSSDIEKLKKLAPKAYHKYIEMYGNGYLASENQDENIIEEDWTMDQTQSSTYTHDSTFDQEYIEEEIAND</sequence>
<evidence type="ECO:0000313" key="13">
    <source>
        <dbReference type="EMBL" id="KAG5668193.1"/>
    </source>
</evidence>
<dbReference type="FunFam" id="1.10.10.10:FF:000047">
    <property type="entry name" value="Transcription factor"/>
    <property type="match status" value="1"/>
</dbReference>
<dbReference type="InterPro" id="IPR037241">
    <property type="entry name" value="E2F-DP_heterodim"/>
</dbReference>
<evidence type="ECO:0000256" key="9">
    <source>
        <dbReference type="SAM" id="Coils"/>
    </source>
</evidence>
<evidence type="ECO:0000256" key="3">
    <source>
        <dbReference type="ARBA" id="ARBA00023015"/>
    </source>
</evidence>
<name>A0A9J6BE87_POLVA</name>
<dbReference type="EMBL" id="JADBJN010000004">
    <property type="protein sequence ID" value="KAG5668193.1"/>
    <property type="molecule type" value="Genomic_DNA"/>
</dbReference>
<dbReference type="Gene3D" id="1.10.10.10">
    <property type="entry name" value="Winged helix-like DNA-binding domain superfamily/Winged helix DNA-binding domain"/>
    <property type="match status" value="1"/>
</dbReference>
<evidence type="ECO:0000256" key="1">
    <source>
        <dbReference type="ARBA" id="ARBA00004123"/>
    </source>
</evidence>
<feature type="domain" description="Transcription factor DP C-terminal" evidence="11">
    <location>
        <begin position="192"/>
        <end position="335"/>
    </location>
</feature>
<comment type="subcellular location">
    <subcellularLocation>
        <location evidence="1 7 8">Nucleus</location>
    </subcellularLocation>
</comment>
<keyword evidence="9" id="KW-0175">Coiled coil</keyword>
<evidence type="ECO:0000259" key="12">
    <source>
        <dbReference type="SMART" id="SM01372"/>
    </source>
</evidence>
<dbReference type="InterPro" id="IPR014889">
    <property type="entry name" value="Transc_factor_DP_C"/>
</dbReference>
<dbReference type="AlphaFoldDB" id="A0A9J6BE87"/>
<dbReference type="InterPro" id="IPR036388">
    <property type="entry name" value="WH-like_DNA-bd_sf"/>
</dbReference>
<dbReference type="GO" id="GO:0000977">
    <property type="term" value="F:RNA polymerase II transcription regulatory region sequence-specific DNA binding"/>
    <property type="evidence" value="ECO:0007669"/>
    <property type="project" value="TreeGrafter"/>
</dbReference>
<dbReference type="PANTHER" id="PTHR12548">
    <property type="entry name" value="TRANSCRIPTION FACTOR DP"/>
    <property type="match status" value="1"/>
</dbReference>
<evidence type="ECO:0000259" key="11">
    <source>
        <dbReference type="SMART" id="SM01138"/>
    </source>
</evidence>
<evidence type="ECO:0000256" key="10">
    <source>
        <dbReference type="SAM" id="MobiDB-lite"/>
    </source>
</evidence>
<dbReference type="PIRSF" id="PIRSF009404">
    <property type="entry name" value="Transcription_factor_DP"/>
    <property type="match status" value="1"/>
</dbReference>
<feature type="compositionally biased region" description="Polar residues" evidence="10">
    <location>
        <begin position="78"/>
        <end position="87"/>
    </location>
</feature>
<keyword evidence="3 7" id="KW-0805">Transcription regulation</keyword>
<dbReference type="Pfam" id="PF02319">
    <property type="entry name" value="WHD_E2F_TDP"/>
    <property type="match status" value="1"/>
</dbReference>
<feature type="coiled-coil region" evidence="9">
    <location>
        <begin position="194"/>
        <end position="221"/>
    </location>
</feature>
<dbReference type="GO" id="GO:0000981">
    <property type="term" value="F:DNA-binding transcription factor activity, RNA polymerase II-specific"/>
    <property type="evidence" value="ECO:0007669"/>
    <property type="project" value="TreeGrafter"/>
</dbReference>
<evidence type="ECO:0000256" key="8">
    <source>
        <dbReference type="RuleBase" id="RU003796"/>
    </source>
</evidence>
<dbReference type="SMART" id="SM01138">
    <property type="entry name" value="DP"/>
    <property type="match status" value="1"/>
</dbReference>
<keyword evidence="6 7" id="KW-0539">Nucleus</keyword>
<accession>A0A9J6BE87</accession>
<gene>
    <name evidence="13" type="ORF">PVAND_016143</name>
</gene>
<protein>
    <recommendedName>
        <fullName evidence="7">Transcription factor</fullName>
    </recommendedName>
</protein>
<reference evidence="13" key="1">
    <citation type="submission" date="2021-03" db="EMBL/GenBank/DDBJ databases">
        <title>Chromosome level genome of the anhydrobiotic midge Polypedilum vanderplanki.</title>
        <authorList>
            <person name="Yoshida Y."/>
            <person name="Kikawada T."/>
            <person name="Gusev O."/>
        </authorList>
    </citation>
    <scope>NUCLEOTIDE SEQUENCE</scope>
    <source>
        <strain evidence="13">NIAS01</strain>
        <tissue evidence="13">Whole body or cell culture</tissue>
    </source>
</reference>
<keyword evidence="4 7" id="KW-0238">DNA-binding</keyword>
<dbReference type="PANTHER" id="PTHR12548:SF9">
    <property type="entry name" value="TRANSCRIPTION FACTOR DP"/>
    <property type="match status" value="1"/>
</dbReference>
<evidence type="ECO:0000256" key="2">
    <source>
        <dbReference type="ARBA" id="ARBA00010940"/>
    </source>
</evidence>
<evidence type="ECO:0000256" key="7">
    <source>
        <dbReference type="PIRNR" id="PIRNR009404"/>
    </source>
</evidence>
<evidence type="ECO:0000256" key="4">
    <source>
        <dbReference type="ARBA" id="ARBA00023125"/>
    </source>
</evidence>
<comment type="similarity">
    <text evidence="2 7 8">Belongs to the E2F/DP family.</text>
</comment>
<dbReference type="GO" id="GO:0051726">
    <property type="term" value="P:regulation of cell cycle"/>
    <property type="evidence" value="ECO:0007669"/>
    <property type="project" value="InterPro"/>
</dbReference>
<dbReference type="GO" id="GO:0005667">
    <property type="term" value="C:transcription regulator complex"/>
    <property type="evidence" value="ECO:0007669"/>
    <property type="project" value="InterPro"/>
</dbReference>
<evidence type="ECO:0000313" key="14">
    <source>
        <dbReference type="Proteomes" id="UP001107558"/>
    </source>
</evidence>
<proteinExistence type="inferred from homology"/>
<dbReference type="InterPro" id="IPR038168">
    <property type="entry name" value="TF_DP_C_sf"/>
</dbReference>
<dbReference type="SUPFAM" id="SSF46785">
    <property type="entry name" value="Winged helix' DNA-binding domain"/>
    <property type="match status" value="1"/>
</dbReference>
<dbReference type="Gene3D" id="1.20.140.80">
    <property type="entry name" value="Transcription factor DP"/>
    <property type="match status" value="1"/>
</dbReference>